<comment type="cofactor">
    <cofactor evidence="3">
        <name>Co(2+)</name>
        <dbReference type="ChEBI" id="CHEBI:48828"/>
    </cofactor>
</comment>
<evidence type="ECO:0000256" key="6">
    <source>
        <dbReference type="ARBA" id="ARBA00009541"/>
    </source>
</evidence>
<dbReference type="GO" id="GO:0046872">
    <property type="term" value="F:metal ion binding"/>
    <property type="evidence" value="ECO:0007669"/>
    <property type="project" value="UniProtKB-UniRule"/>
</dbReference>
<comment type="pathway">
    <text evidence="10">Carbohydrate degradation.</text>
</comment>
<evidence type="ECO:0000313" key="16">
    <source>
        <dbReference type="Proteomes" id="UP000198657"/>
    </source>
</evidence>
<proteinExistence type="inferred from homology"/>
<reference evidence="16" key="1">
    <citation type="submission" date="2016-10" db="EMBL/GenBank/DDBJ databases">
        <authorList>
            <person name="Varghese N."/>
            <person name="Submissions S."/>
        </authorList>
    </citation>
    <scope>NUCLEOTIDE SEQUENCE [LARGE SCALE GENOMIC DNA]</scope>
    <source>
        <strain evidence="16">CGMCC 1.8704</strain>
    </source>
</reference>
<evidence type="ECO:0000256" key="4">
    <source>
        <dbReference type="ARBA" id="ARBA00001947"/>
    </source>
</evidence>
<dbReference type="EC" id="5.1.3.1" evidence="7 10"/>
<name>A0A1H8IC17_9FLAO</name>
<dbReference type="GO" id="GO:0004750">
    <property type="term" value="F:D-ribulose-phosphate 3-epimerase activity"/>
    <property type="evidence" value="ECO:0007669"/>
    <property type="project" value="UniProtKB-UniRule"/>
</dbReference>
<dbReference type="CDD" id="cd00429">
    <property type="entry name" value="RPE"/>
    <property type="match status" value="1"/>
</dbReference>
<dbReference type="PROSITE" id="PS01085">
    <property type="entry name" value="RIBUL_P_3_EPIMER_1"/>
    <property type="match status" value="1"/>
</dbReference>
<dbReference type="EMBL" id="FODN01000001">
    <property type="protein sequence ID" value="SEN65899.1"/>
    <property type="molecule type" value="Genomic_DNA"/>
</dbReference>
<comment type="cofactor">
    <cofactor evidence="5">
        <name>Fe(2+)</name>
        <dbReference type="ChEBI" id="CHEBI:29033"/>
    </cofactor>
</comment>
<dbReference type="NCBIfam" id="TIGR01163">
    <property type="entry name" value="rpe"/>
    <property type="match status" value="1"/>
</dbReference>
<keyword evidence="16" id="KW-1185">Reference proteome</keyword>
<keyword evidence="9 10" id="KW-0413">Isomerase</keyword>
<dbReference type="Pfam" id="PF00834">
    <property type="entry name" value="Ribul_P_3_epim"/>
    <property type="match status" value="1"/>
</dbReference>
<sequence>MHCSASLRNNYTMKNTLIAPSVLAADFGNLQRDIEMINNSEADWFHIDIMDGVFVPNISYGMPVLEAINRHAKKTIDVHLMIIDPDRYIKTFAELGANILSVHYEACTHLHRTLQAIKAEGMKAGVAINPHTNIDLLEDVIIDIDLVCIMSVNPGFGGQSFIENTYAKIEKLKALIIKKGATTIIEVDGGVTNKNAKQLVEAGADVLVAGSFVFKAENPTQTIHDLKKLTNF</sequence>
<feature type="binding site" evidence="14">
    <location>
        <position position="190"/>
    </location>
    <ligand>
        <name>substrate</name>
    </ligand>
</feature>
<feature type="binding site" evidence="10 13">
    <location>
        <position position="48"/>
    </location>
    <ligand>
        <name>a divalent metal cation</name>
        <dbReference type="ChEBI" id="CHEBI:60240"/>
    </ligand>
</feature>
<dbReference type="GO" id="GO:0005737">
    <property type="term" value="C:cytoplasm"/>
    <property type="evidence" value="ECO:0007669"/>
    <property type="project" value="UniProtKB-ARBA"/>
</dbReference>
<protein>
    <recommendedName>
        <fullName evidence="7 10">Ribulose-phosphate 3-epimerase</fullName>
        <ecNumber evidence="7 10">5.1.3.1</ecNumber>
    </recommendedName>
</protein>
<dbReference type="InterPro" id="IPR000056">
    <property type="entry name" value="Ribul_P_3_epim-like"/>
</dbReference>
<comment type="cofactor">
    <cofactor evidence="10 13">
        <name>a divalent metal cation</name>
        <dbReference type="ChEBI" id="CHEBI:60240"/>
    </cofactor>
    <text evidence="10 13">Binds 1 divalent metal cation per subunit.</text>
</comment>
<dbReference type="InterPro" id="IPR013785">
    <property type="entry name" value="Aldolase_TIM"/>
</dbReference>
<dbReference type="PIRSF" id="PIRSF001461">
    <property type="entry name" value="RPE"/>
    <property type="match status" value="1"/>
</dbReference>
<evidence type="ECO:0000256" key="13">
    <source>
        <dbReference type="PIRSR" id="PIRSR001461-2"/>
    </source>
</evidence>
<evidence type="ECO:0000256" key="3">
    <source>
        <dbReference type="ARBA" id="ARBA00001941"/>
    </source>
</evidence>
<evidence type="ECO:0000256" key="9">
    <source>
        <dbReference type="ARBA" id="ARBA00023235"/>
    </source>
</evidence>
<comment type="similarity">
    <text evidence="6 10 11">Belongs to the ribulose-phosphate 3-epimerase family.</text>
</comment>
<feature type="active site" description="Proton acceptor" evidence="10 12">
    <location>
        <position position="48"/>
    </location>
</feature>
<feature type="binding site" evidence="10">
    <location>
        <begin position="188"/>
        <end position="190"/>
    </location>
    <ligand>
        <name>substrate</name>
    </ligand>
</feature>
<evidence type="ECO:0000256" key="1">
    <source>
        <dbReference type="ARBA" id="ARBA00001782"/>
    </source>
</evidence>
<gene>
    <name evidence="10" type="primary">rpe</name>
    <name evidence="15" type="ORF">SAMN04487942_0510</name>
</gene>
<keyword evidence="13" id="KW-0170">Cobalt</keyword>
<dbReference type="GO" id="GO:0006098">
    <property type="term" value="P:pentose-phosphate shunt"/>
    <property type="evidence" value="ECO:0007669"/>
    <property type="project" value="UniProtKB-UniRule"/>
</dbReference>
<comment type="catalytic activity">
    <reaction evidence="1 10 11">
        <text>D-ribulose 5-phosphate = D-xylulose 5-phosphate</text>
        <dbReference type="Rhea" id="RHEA:13677"/>
        <dbReference type="ChEBI" id="CHEBI:57737"/>
        <dbReference type="ChEBI" id="CHEBI:58121"/>
        <dbReference type="EC" id="5.1.3.1"/>
    </reaction>
</comment>
<evidence type="ECO:0000256" key="2">
    <source>
        <dbReference type="ARBA" id="ARBA00001936"/>
    </source>
</evidence>
<dbReference type="NCBIfam" id="NF004076">
    <property type="entry name" value="PRK05581.1-4"/>
    <property type="match status" value="1"/>
</dbReference>
<feature type="binding site" evidence="10 14">
    <location>
        <position position="79"/>
    </location>
    <ligand>
        <name>substrate</name>
    </ligand>
</feature>
<comment type="cofactor">
    <cofactor evidence="4">
        <name>Zn(2+)</name>
        <dbReference type="ChEBI" id="CHEBI:29105"/>
    </cofactor>
</comment>
<evidence type="ECO:0000256" key="10">
    <source>
        <dbReference type="HAMAP-Rule" id="MF_02227"/>
    </source>
</evidence>
<evidence type="ECO:0000313" key="15">
    <source>
        <dbReference type="EMBL" id="SEN65899.1"/>
    </source>
</evidence>
<keyword evidence="10 11" id="KW-0119">Carbohydrate metabolism</keyword>
<keyword evidence="8 10" id="KW-0479">Metal-binding</keyword>
<evidence type="ECO:0000256" key="11">
    <source>
        <dbReference type="PIRNR" id="PIRNR001461"/>
    </source>
</evidence>
<dbReference type="HAMAP" id="MF_02227">
    <property type="entry name" value="RPE"/>
    <property type="match status" value="1"/>
</dbReference>
<dbReference type="GO" id="GO:0019323">
    <property type="term" value="P:pentose catabolic process"/>
    <property type="evidence" value="ECO:0007669"/>
    <property type="project" value="UniProtKB-UniRule"/>
</dbReference>
<dbReference type="PANTHER" id="PTHR11749">
    <property type="entry name" value="RIBULOSE-5-PHOSPHATE-3-EPIMERASE"/>
    <property type="match status" value="1"/>
</dbReference>
<feature type="binding site" evidence="10 14">
    <location>
        <begin position="210"/>
        <end position="211"/>
    </location>
    <ligand>
        <name>substrate</name>
    </ligand>
</feature>
<dbReference type="AlphaFoldDB" id="A0A1H8IC17"/>
<feature type="binding site" evidence="10 13">
    <location>
        <position position="46"/>
    </location>
    <ligand>
        <name>a divalent metal cation</name>
        <dbReference type="ChEBI" id="CHEBI:60240"/>
    </ligand>
</feature>
<dbReference type="Proteomes" id="UP000198657">
    <property type="component" value="Unassembled WGS sequence"/>
</dbReference>
<evidence type="ECO:0000256" key="12">
    <source>
        <dbReference type="PIRSR" id="PIRSR001461-1"/>
    </source>
</evidence>
<evidence type="ECO:0000256" key="5">
    <source>
        <dbReference type="ARBA" id="ARBA00001954"/>
    </source>
</evidence>
<dbReference type="FunFam" id="3.20.20.70:FF:000004">
    <property type="entry name" value="Ribulose-phosphate 3-epimerase"/>
    <property type="match status" value="1"/>
</dbReference>
<keyword evidence="13" id="KW-0464">Manganese</keyword>
<dbReference type="InterPro" id="IPR011060">
    <property type="entry name" value="RibuloseP-bd_barrel"/>
</dbReference>
<evidence type="ECO:0000256" key="7">
    <source>
        <dbReference type="ARBA" id="ARBA00013188"/>
    </source>
</evidence>
<dbReference type="SUPFAM" id="SSF51366">
    <property type="entry name" value="Ribulose-phoshate binding barrel"/>
    <property type="match status" value="1"/>
</dbReference>
<evidence type="ECO:0000256" key="8">
    <source>
        <dbReference type="ARBA" id="ARBA00022723"/>
    </source>
</evidence>
<dbReference type="InterPro" id="IPR026019">
    <property type="entry name" value="Ribul_P_3_epim"/>
</dbReference>
<feature type="active site" description="Proton donor" evidence="10 12">
    <location>
        <position position="188"/>
    </location>
</feature>
<feature type="binding site" evidence="10 14">
    <location>
        <position position="21"/>
    </location>
    <ligand>
        <name>substrate</name>
    </ligand>
</feature>
<feature type="binding site" evidence="10 13">
    <location>
        <position position="188"/>
    </location>
    <ligand>
        <name>a divalent metal cation</name>
        <dbReference type="ChEBI" id="CHEBI:60240"/>
    </ligand>
</feature>
<evidence type="ECO:0000256" key="14">
    <source>
        <dbReference type="PIRSR" id="PIRSR001461-3"/>
    </source>
</evidence>
<comment type="cofactor">
    <cofactor evidence="2">
        <name>Mn(2+)</name>
        <dbReference type="ChEBI" id="CHEBI:29035"/>
    </cofactor>
</comment>
<accession>A0A1H8IC17</accession>
<organism evidence="15 16">
    <name type="scientific">Flavobacterium sinopsychrotolerans</name>
    <dbReference type="NCBI Taxonomy" id="604089"/>
    <lineage>
        <taxon>Bacteria</taxon>
        <taxon>Pseudomonadati</taxon>
        <taxon>Bacteroidota</taxon>
        <taxon>Flavobacteriia</taxon>
        <taxon>Flavobacteriales</taxon>
        <taxon>Flavobacteriaceae</taxon>
        <taxon>Flavobacterium</taxon>
    </lineage>
</organism>
<dbReference type="STRING" id="604089.SAMN04487942_0510"/>
<dbReference type="Gene3D" id="3.20.20.70">
    <property type="entry name" value="Aldolase class I"/>
    <property type="match status" value="1"/>
</dbReference>
<comment type="function">
    <text evidence="10">Catalyzes the reversible epimerization of D-ribulose 5-phosphate to D-xylulose 5-phosphate.</text>
</comment>
<keyword evidence="13" id="KW-0862">Zinc</keyword>
<feature type="binding site" evidence="10 14">
    <location>
        <begin position="155"/>
        <end position="158"/>
    </location>
    <ligand>
        <name>substrate</name>
    </ligand>
</feature>
<dbReference type="PROSITE" id="PS01086">
    <property type="entry name" value="RIBUL_P_3_EPIMER_2"/>
    <property type="match status" value="1"/>
</dbReference>
<feature type="binding site" evidence="10 13">
    <location>
        <position position="79"/>
    </location>
    <ligand>
        <name>a divalent metal cation</name>
        <dbReference type="ChEBI" id="CHEBI:60240"/>
    </ligand>
</feature>